<proteinExistence type="predicted"/>
<dbReference type="Pfam" id="PF14278">
    <property type="entry name" value="TetR_C_8"/>
    <property type="match status" value="1"/>
</dbReference>
<keyword evidence="5" id="KW-1185">Reference proteome</keyword>
<dbReference type="Proteomes" id="UP000658131">
    <property type="component" value="Unassembled WGS sequence"/>
</dbReference>
<dbReference type="EMBL" id="JACRTB010000003">
    <property type="protein sequence ID" value="MBC8575170.1"/>
    <property type="molecule type" value="Genomic_DNA"/>
</dbReference>
<dbReference type="GO" id="GO:0016301">
    <property type="term" value="F:kinase activity"/>
    <property type="evidence" value="ECO:0007669"/>
    <property type="project" value="UniProtKB-KW"/>
</dbReference>
<feature type="domain" description="HTH tetR-type" evidence="3">
    <location>
        <begin position="19"/>
        <end position="79"/>
    </location>
</feature>
<feature type="DNA-binding region" description="H-T-H motif" evidence="2">
    <location>
        <begin position="42"/>
        <end position="61"/>
    </location>
</feature>
<evidence type="ECO:0000313" key="5">
    <source>
        <dbReference type="Proteomes" id="UP000658131"/>
    </source>
</evidence>
<reference evidence="4 5" key="1">
    <citation type="submission" date="2020-08" db="EMBL/GenBank/DDBJ databases">
        <title>Genome public.</title>
        <authorList>
            <person name="Liu C."/>
            <person name="Sun Q."/>
        </authorList>
    </citation>
    <scope>NUCLEOTIDE SEQUENCE [LARGE SCALE GENOMIC DNA]</scope>
    <source>
        <strain evidence="4 5">BX1</strain>
    </source>
</reference>
<evidence type="ECO:0000256" key="1">
    <source>
        <dbReference type="ARBA" id="ARBA00023125"/>
    </source>
</evidence>
<dbReference type="NCBIfam" id="TIGR02366">
    <property type="entry name" value="DHAK_reg"/>
    <property type="match status" value="1"/>
</dbReference>
<protein>
    <submittedName>
        <fullName evidence="4">Dihydroxyacetone kinase transcriptional activator DhaS</fullName>
    </submittedName>
</protein>
<dbReference type="InterPro" id="IPR012738">
    <property type="entry name" value="Tscrpt_reg_DhaS"/>
</dbReference>
<evidence type="ECO:0000313" key="4">
    <source>
        <dbReference type="EMBL" id="MBC8575170.1"/>
    </source>
</evidence>
<gene>
    <name evidence="4" type="primary">dhaS</name>
    <name evidence="4" type="ORF">H8717_01930</name>
</gene>
<dbReference type="InterPro" id="IPR039532">
    <property type="entry name" value="TetR_C_Firmicutes"/>
</dbReference>
<dbReference type="PROSITE" id="PS50977">
    <property type="entry name" value="HTH_TETR_2"/>
    <property type="match status" value="1"/>
</dbReference>
<comment type="caution">
    <text evidence="4">The sequence shown here is derived from an EMBL/GenBank/DDBJ whole genome shotgun (WGS) entry which is preliminary data.</text>
</comment>
<evidence type="ECO:0000259" key="3">
    <source>
        <dbReference type="PROSITE" id="PS50977"/>
    </source>
</evidence>
<dbReference type="PANTHER" id="PTHR43479">
    <property type="entry name" value="ACREF/ENVCD OPERON REPRESSOR-RELATED"/>
    <property type="match status" value="1"/>
</dbReference>
<keyword evidence="4" id="KW-0418">Kinase</keyword>
<dbReference type="InterPro" id="IPR050624">
    <property type="entry name" value="HTH-type_Tx_Regulator"/>
</dbReference>
<dbReference type="InterPro" id="IPR009057">
    <property type="entry name" value="Homeodomain-like_sf"/>
</dbReference>
<evidence type="ECO:0000256" key="2">
    <source>
        <dbReference type="PROSITE-ProRule" id="PRU00335"/>
    </source>
</evidence>
<dbReference type="PANTHER" id="PTHR43479:SF7">
    <property type="entry name" value="TETR-FAMILY TRANSCRIPTIONAL REGULATOR"/>
    <property type="match status" value="1"/>
</dbReference>
<dbReference type="SUPFAM" id="SSF46689">
    <property type="entry name" value="Homeodomain-like"/>
    <property type="match status" value="1"/>
</dbReference>
<dbReference type="Pfam" id="PF00440">
    <property type="entry name" value="TetR_N"/>
    <property type="match status" value="1"/>
</dbReference>
<keyword evidence="4" id="KW-0808">Transferase</keyword>
<dbReference type="Gene3D" id="1.10.357.10">
    <property type="entry name" value="Tetracycline Repressor, domain 2"/>
    <property type="match status" value="1"/>
</dbReference>
<name>A0ABR7NG49_9FIRM</name>
<sequence>MIYYKIIILWEVAVLADSNITKRALAAAFKELLESQSFDKISIGDICEKCQMNRKSFYYHFKDKYDLVNWIYYTEFITVARQQEYTMGWDLLEDLCVYFYNNRNFYRKTFNIDGQNSFSDYFRDIVSMIITNDFRNIFGDDAHFDFYVDFFADAFVCSIKRWIAMKDCMPAEEFVQCLKTCLWGTSHKVIQHFSSDII</sequence>
<keyword evidence="1 2" id="KW-0238">DNA-binding</keyword>
<dbReference type="InterPro" id="IPR001647">
    <property type="entry name" value="HTH_TetR"/>
</dbReference>
<organism evidence="4 5">
    <name type="scientific">Yanshouia hominis</name>
    <dbReference type="NCBI Taxonomy" id="2763673"/>
    <lineage>
        <taxon>Bacteria</taxon>
        <taxon>Bacillati</taxon>
        <taxon>Bacillota</taxon>
        <taxon>Clostridia</taxon>
        <taxon>Eubacteriales</taxon>
        <taxon>Oscillospiraceae</taxon>
        <taxon>Yanshouia</taxon>
    </lineage>
</organism>
<accession>A0ABR7NG49</accession>